<dbReference type="PANTHER" id="PTHR43394:SF1">
    <property type="entry name" value="ATP-BINDING CASSETTE SUB-FAMILY B MEMBER 10, MITOCHONDRIAL"/>
    <property type="match status" value="1"/>
</dbReference>
<dbReference type="Proteomes" id="UP000181985">
    <property type="component" value="Chromosome"/>
</dbReference>
<dbReference type="SMART" id="SM00382">
    <property type="entry name" value="AAA"/>
    <property type="match status" value="1"/>
</dbReference>
<proteinExistence type="predicted"/>
<keyword evidence="2 8" id="KW-0812">Transmembrane</keyword>
<dbReference type="PROSITE" id="PS50893">
    <property type="entry name" value="ABC_TRANSPORTER_2"/>
    <property type="match status" value="1"/>
</dbReference>
<name>A0A1J0VK33_9GAMM</name>
<organism evidence="11 12">
    <name type="scientific">Halomonas aestuarii</name>
    <dbReference type="NCBI Taxonomy" id="1897729"/>
    <lineage>
        <taxon>Bacteria</taxon>
        <taxon>Pseudomonadati</taxon>
        <taxon>Pseudomonadota</taxon>
        <taxon>Gammaproteobacteria</taxon>
        <taxon>Oceanospirillales</taxon>
        <taxon>Halomonadaceae</taxon>
        <taxon>Halomonas</taxon>
    </lineage>
</organism>
<dbReference type="OrthoDB" id="6336411at2"/>
<dbReference type="NCBIfam" id="TIGR02868">
    <property type="entry name" value="CydC"/>
    <property type="match status" value="1"/>
</dbReference>
<dbReference type="InterPro" id="IPR027417">
    <property type="entry name" value="P-loop_NTPase"/>
</dbReference>
<dbReference type="Gene3D" id="3.40.50.300">
    <property type="entry name" value="P-loop containing nucleotide triphosphate hydrolases"/>
    <property type="match status" value="1"/>
</dbReference>
<accession>A0A1J0VK33</accession>
<feature type="transmembrane region" description="Helical" evidence="8">
    <location>
        <begin position="253"/>
        <end position="282"/>
    </location>
</feature>
<evidence type="ECO:0000259" key="9">
    <source>
        <dbReference type="PROSITE" id="PS50893"/>
    </source>
</evidence>
<evidence type="ECO:0000313" key="12">
    <source>
        <dbReference type="Proteomes" id="UP000181985"/>
    </source>
</evidence>
<evidence type="ECO:0000256" key="8">
    <source>
        <dbReference type="SAM" id="Phobius"/>
    </source>
</evidence>
<evidence type="ECO:0000256" key="1">
    <source>
        <dbReference type="ARBA" id="ARBA00004651"/>
    </source>
</evidence>
<feature type="transmembrane region" description="Helical" evidence="8">
    <location>
        <begin position="177"/>
        <end position="195"/>
    </location>
</feature>
<evidence type="ECO:0000256" key="3">
    <source>
        <dbReference type="ARBA" id="ARBA00022741"/>
    </source>
</evidence>
<dbReference type="KEGG" id="hsi:BOX17_16305"/>
<evidence type="ECO:0000259" key="10">
    <source>
        <dbReference type="PROSITE" id="PS50929"/>
    </source>
</evidence>
<evidence type="ECO:0000256" key="2">
    <source>
        <dbReference type="ARBA" id="ARBA00022692"/>
    </source>
</evidence>
<protein>
    <submittedName>
        <fullName evidence="11">Thiol reductant ABC exporter subunit CydC</fullName>
    </submittedName>
</protein>
<evidence type="ECO:0000256" key="5">
    <source>
        <dbReference type="ARBA" id="ARBA00022989"/>
    </source>
</evidence>
<feature type="transmembrane region" description="Helical" evidence="8">
    <location>
        <begin position="150"/>
        <end position="171"/>
    </location>
</feature>
<sequence>MRDPHDASLLATLRPWWQLLDRRRGRLLAGAGLLLLTVASGIGLLALSGWFITATGLTGLALAAGLSVGLDVYVPGGGIRFFAVTRTVSRYVERLYNHDTVLRQLADLRSRMFGVLAGLDARTLSRRRASEWLDRLTADIDTLDSLYLRLLAPAGIALLAILALAGLLALWLPRAGLAVGLLLGLAWLWLTLGQARRGMAASRRQVDGLEALRGRLLEHLRGLAELEAYGTLAAHRERLATIERRLQADQWRLARVSALGSALAGLAVGATWLAVLVLGALAWEAGTLSGPVMVLMPLAVMALNEALAALPMAFTRLGATRAAAERLNALEAGRRPAAGKGSEEESEGAGEVISEEGPRGPLSVALTDVDLHYPGALQPALSSLCLSLPAGQRMALCGASGAGKSSVAQLLTRQLLASAGQVRLGGVPVASLDEAALRRRVACLTQQVELFDDSLAANLRLGDPEASEARLWRVLSMVALADWADALPEGLDTRVGEGGRRVSGGQARRLGLARLLLREPDLVILDEPFAGLDAATAARLSTRLDAWLAGRTVLYLVHQLGEAVDPPAIDRCLTLRDGRLCTDGQDVSG</sequence>
<keyword evidence="6 8" id="KW-0472">Membrane</keyword>
<dbReference type="InterPro" id="IPR036640">
    <property type="entry name" value="ABC1_TM_sf"/>
</dbReference>
<keyword evidence="12" id="KW-1185">Reference proteome</keyword>
<dbReference type="GO" id="GO:0005524">
    <property type="term" value="F:ATP binding"/>
    <property type="evidence" value="ECO:0007669"/>
    <property type="project" value="UniProtKB-KW"/>
</dbReference>
<dbReference type="SUPFAM" id="SSF90123">
    <property type="entry name" value="ABC transporter transmembrane region"/>
    <property type="match status" value="1"/>
</dbReference>
<dbReference type="InterPro" id="IPR039421">
    <property type="entry name" value="Type_1_exporter"/>
</dbReference>
<feature type="domain" description="ABC transporter" evidence="9">
    <location>
        <begin position="366"/>
        <end position="587"/>
    </location>
</feature>
<dbReference type="PROSITE" id="PS50929">
    <property type="entry name" value="ABC_TM1F"/>
    <property type="match status" value="1"/>
</dbReference>
<dbReference type="GO" id="GO:0045454">
    <property type="term" value="P:cell redox homeostasis"/>
    <property type="evidence" value="ECO:0007669"/>
    <property type="project" value="InterPro"/>
</dbReference>
<dbReference type="SUPFAM" id="SSF52540">
    <property type="entry name" value="P-loop containing nucleoside triphosphate hydrolases"/>
    <property type="match status" value="1"/>
</dbReference>
<evidence type="ECO:0000256" key="4">
    <source>
        <dbReference type="ARBA" id="ARBA00022840"/>
    </source>
</evidence>
<comment type="subcellular location">
    <subcellularLocation>
        <location evidence="1">Cell membrane</location>
        <topology evidence="1">Multi-pass membrane protein</topology>
    </subcellularLocation>
</comment>
<dbReference type="GO" id="GO:0005886">
    <property type="term" value="C:plasma membrane"/>
    <property type="evidence" value="ECO:0007669"/>
    <property type="project" value="UniProtKB-SubCell"/>
</dbReference>
<dbReference type="AlphaFoldDB" id="A0A1J0VK33"/>
<keyword evidence="3" id="KW-0547">Nucleotide-binding</keyword>
<dbReference type="InterPro" id="IPR014223">
    <property type="entry name" value="ABC_CydC/D"/>
</dbReference>
<dbReference type="RefSeq" id="WP_071946492.1">
    <property type="nucleotide sequence ID" value="NZ_CP018139.1"/>
</dbReference>
<evidence type="ECO:0000313" key="11">
    <source>
        <dbReference type="EMBL" id="APE32384.1"/>
    </source>
</evidence>
<dbReference type="GO" id="GO:0015421">
    <property type="term" value="F:ABC-type oligopeptide transporter activity"/>
    <property type="evidence" value="ECO:0007669"/>
    <property type="project" value="TreeGrafter"/>
</dbReference>
<dbReference type="EMBL" id="CP018139">
    <property type="protein sequence ID" value="APE32384.1"/>
    <property type="molecule type" value="Genomic_DNA"/>
</dbReference>
<dbReference type="InterPro" id="IPR017871">
    <property type="entry name" value="ABC_transporter-like_CS"/>
</dbReference>
<dbReference type="InterPro" id="IPR003439">
    <property type="entry name" value="ABC_transporter-like_ATP-bd"/>
</dbReference>
<dbReference type="InterPro" id="IPR011527">
    <property type="entry name" value="ABC1_TM_dom"/>
</dbReference>
<evidence type="ECO:0000256" key="6">
    <source>
        <dbReference type="ARBA" id="ARBA00023136"/>
    </source>
</evidence>
<feature type="region of interest" description="Disordered" evidence="7">
    <location>
        <begin position="333"/>
        <end position="357"/>
    </location>
</feature>
<reference evidence="12" key="1">
    <citation type="submission" date="2016-11" db="EMBL/GenBank/DDBJ databases">
        <title>Halolamina sediminis sp. nov., an extremely halophilic archaeon isolated from solar salt.</title>
        <authorList>
            <person name="Koh H.-W."/>
            <person name="Rani S."/>
            <person name="Park S.-J."/>
        </authorList>
    </citation>
    <scope>NUCLEOTIDE SEQUENCE [LARGE SCALE GENOMIC DNA]</scope>
    <source>
        <strain evidence="12">Hb3</strain>
    </source>
</reference>
<dbReference type="Gene3D" id="1.20.1560.10">
    <property type="entry name" value="ABC transporter type 1, transmembrane domain"/>
    <property type="match status" value="1"/>
</dbReference>
<feature type="domain" description="ABC transmembrane type-1" evidence="10">
    <location>
        <begin position="28"/>
        <end position="319"/>
    </location>
</feature>
<gene>
    <name evidence="11" type="ORF">BOX17_16305</name>
</gene>
<dbReference type="GO" id="GO:0034775">
    <property type="term" value="P:glutathione transmembrane transport"/>
    <property type="evidence" value="ECO:0007669"/>
    <property type="project" value="InterPro"/>
</dbReference>
<feature type="transmembrane region" description="Helical" evidence="8">
    <location>
        <begin position="294"/>
        <end position="314"/>
    </location>
</feature>
<dbReference type="PANTHER" id="PTHR43394">
    <property type="entry name" value="ATP-DEPENDENT PERMEASE MDL1, MITOCHONDRIAL"/>
    <property type="match status" value="1"/>
</dbReference>
<feature type="transmembrane region" description="Helical" evidence="8">
    <location>
        <begin position="27"/>
        <end position="52"/>
    </location>
</feature>
<dbReference type="Pfam" id="PF00664">
    <property type="entry name" value="ABC_membrane"/>
    <property type="match status" value="1"/>
</dbReference>
<dbReference type="PROSITE" id="PS00211">
    <property type="entry name" value="ABC_TRANSPORTER_1"/>
    <property type="match status" value="1"/>
</dbReference>
<keyword evidence="4" id="KW-0067">ATP-binding</keyword>
<keyword evidence="5 8" id="KW-1133">Transmembrane helix</keyword>
<dbReference type="GO" id="GO:0016887">
    <property type="term" value="F:ATP hydrolysis activity"/>
    <property type="evidence" value="ECO:0007669"/>
    <property type="project" value="InterPro"/>
</dbReference>
<evidence type="ECO:0000256" key="7">
    <source>
        <dbReference type="SAM" id="MobiDB-lite"/>
    </source>
</evidence>
<feature type="transmembrane region" description="Helical" evidence="8">
    <location>
        <begin position="58"/>
        <end position="83"/>
    </location>
</feature>
<dbReference type="InterPro" id="IPR003593">
    <property type="entry name" value="AAA+_ATPase"/>
</dbReference>
<dbReference type="Pfam" id="PF00005">
    <property type="entry name" value="ABC_tran"/>
    <property type="match status" value="1"/>
</dbReference>